<dbReference type="Proteomes" id="UP000594014">
    <property type="component" value="Chromosome"/>
</dbReference>
<keyword evidence="2" id="KW-1185">Reference proteome</keyword>
<sequence length="248" mass="28394">MKIDVLTLFPEMFRPVTEESILGRAKENGILDVRLTNIRDFSQSKHKKADDYPFGGGAGMVMLADPIFRALEHVEAKEKKILYMSPRGRLLDKELVGELSQRSELVILCGHYEGIDQRIIDHWEMEEVSVGDYILTGGELPAMIVIDAVARMIPEVLGSSNAHYEESIYSGLLEYPQYTKPREYAGMEVPEVLVSGNHKLIHLWQFEKSLELTRQRRPDLWEAYVRAEKNLTKDEKKILQKMLESSDG</sequence>
<reference evidence="1" key="1">
    <citation type="submission" date="2019-08" db="EMBL/GenBank/DDBJ databases">
        <title>Genome sequence of Clostridiales bacterium MT110.</title>
        <authorList>
            <person name="Cao J."/>
        </authorList>
    </citation>
    <scope>NUCLEOTIDE SEQUENCE</scope>
    <source>
        <strain evidence="1">MT110</strain>
    </source>
</reference>
<keyword evidence="1" id="KW-0808">Transferase</keyword>
<name>A0ACD1A838_9FIRM</name>
<organism evidence="1 2">
    <name type="scientific">Anoxybacterium hadale</name>
    <dbReference type="NCBI Taxonomy" id="3408580"/>
    <lineage>
        <taxon>Bacteria</taxon>
        <taxon>Bacillati</taxon>
        <taxon>Bacillota</taxon>
        <taxon>Clostridia</taxon>
        <taxon>Peptostreptococcales</taxon>
        <taxon>Anaerovoracaceae</taxon>
        <taxon>Anoxybacterium</taxon>
    </lineage>
</organism>
<keyword evidence="1" id="KW-0489">Methyltransferase</keyword>
<protein>
    <submittedName>
        <fullName evidence="1">tRNA (Guanosine(37)-N1)-methyltransferase TrmD</fullName>
        <ecNumber evidence="1">2.1.1.228</ecNumber>
    </submittedName>
</protein>
<dbReference type="EMBL" id="CP042469">
    <property type="protein sequence ID" value="QOX62530.1"/>
    <property type="molecule type" value="Genomic_DNA"/>
</dbReference>
<evidence type="ECO:0000313" key="1">
    <source>
        <dbReference type="EMBL" id="QOX62530.1"/>
    </source>
</evidence>
<evidence type="ECO:0000313" key="2">
    <source>
        <dbReference type="Proteomes" id="UP000594014"/>
    </source>
</evidence>
<gene>
    <name evidence="1" type="primary">trmD</name>
    <name evidence="1" type="ORF">FRZ06_03815</name>
</gene>
<dbReference type="EC" id="2.1.1.228" evidence="1"/>
<proteinExistence type="predicted"/>
<accession>A0ACD1A838</accession>